<feature type="transmembrane region" description="Helical" evidence="4">
    <location>
        <begin position="266"/>
        <end position="288"/>
    </location>
</feature>
<evidence type="ECO:0000313" key="7">
    <source>
        <dbReference type="Proteomes" id="UP000255529"/>
    </source>
</evidence>
<evidence type="ECO:0000256" key="4">
    <source>
        <dbReference type="SAM" id="Phobius"/>
    </source>
</evidence>
<dbReference type="PANTHER" id="PTHR23546">
    <property type="entry name" value="TRANSPORT PROTEIN"/>
    <property type="match status" value="1"/>
</dbReference>
<evidence type="ECO:0000313" key="6">
    <source>
        <dbReference type="EMBL" id="SUI45758.1"/>
    </source>
</evidence>
<dbReference type="AlphaFoldDB" id="A0A379YIE3"/>
<dbReference type="GO" id="GO:0022857">
    <property type="term" value="F:transmembrane transporter activity"/>
    <property type="evidence" value="ECO:0007669"/>
    <property type="project" value="InterPro"/>
</dbReference>
<evidence type="ECO:0000256" key="2">
    <source>
        <dbReference type="ARBA" id="ARBA00022989"/>
    </source>
</evidence>
<keyword evidence="2 4" id="KW-1133">Transmembrane helix</keyword>
<feature type="transmembrane region" description="Helical" evidence="4">
    <location>
        <begin position="225"/>
        <end position="246"/>
    </location>
</feature>
<protein>
    <submittedName>
        <fullName evidence="6">Bacillibactin exporter</fullName>
    </submittedName>
</protein>
<feature type="transmembrane region" description="Helical" evidence="4">
    <location>
        <begin position="53"/>
        <end position="74"/>
    </location>
</feature>
<feature type="domain" description="Major facilitator superfamily (MFS) profile" evidence="5">
    <location>
        <begin position="19"/>
        <end position="350"/>
    </location>
</feature>
<dbReference type="EMBL" id="UGYN01000002">
    <property type="protein sequence ID" value="SUI45758.1"/>
    <property type="molecule type" value="Genomic_DNA"/>
</dbReference>
<dbReference type="SUPFAM" id="SSF103473">
    <property type="entry name" value="MFS general substrate transporter"/>
    <property type="match status" value="1"/>
</dbReference>
<evidence type="ECO:0000256" key="3">
    <source>
        <dbReference type="ARBA" id="ARBA00023136"/>
    </source>
</evidence>
<evidence type="ECO:0000256" key="1">
    <source>
        <dbReference type="ARBA" id="ARBA00022692"/>
    </source>
</evidence>
<feature type="transmembrane region" description="Helical" evidence="4">
    <location>
        <begin position="154"/>
        <end position="174"/>
    </location>
</feature>
<feature type="transmembrane region" description="Helical" evidence="4">
    <location>
        <begin position="86"/>
        <end position="104"/>
    </location>
</feature>
<feature type="transmembrane region" description="Helical" evidence="4">
    <location>
        <begin position="110"/>
        <end position="133"/>
    </location>
</feature>
<dbReference type="InterPro" id="IPR011701">
    <property type="entry name" value="MFS"/>
</dbReference>
<keyword evidence="1 4" id="KW-0812">Transmembrane</keyword>
<feature type="transmembrane region" description="Helical" evidence="4">
    <location>
        <begin position="180"/>
        <end position="204"/>
    </location>
</feature>
<sequence length="350" mass="37672">MTQADANVSENKSNPELMHHITLIIGLVCVGIGQTLLYTILGPASREIGLTEFSVGMIVTIAALVITLCSGMWGKLIRTFGSRNSYLAGMIFYTIGTLVLALVLKISLSHYLSITAAFLSLLFVRCLTGALTAGIHPSAMTYIAESTNRKERGAGMALIASAYGIGSIIGPLLGSSLGSFSLLLPIYVAAVISFIGTILGFFVLSKDKVESVSASMKENKTIRINDGRVLPVFIGIALTYIAFSSFQQTISFYIQDLFSLDPARAVAKTGITISIMAVSMVFTQLVYIQIFKPSAKALLIFWFFCMCVGFFGDDFPISLFNGYKCFFRIAGGGVWNADSIYSVSSIIGCE</sequence>
<dbReference type="Pfam" id="PF07690">
    <property type="entry name" value="MFS_1"/>
    <property type="match status" value="1"/>
</dbReference>
<keyword evidence="3 4" id="KW-0472">Membrane</keyword>
<dbReference type="Proteomes" id="UP000255529">
    <property type="component" value="Unassembled WGS sequence"/>
</dbReference>
<dbReference type="InterPro" id="IPR036259">
    <property type="entry name" value="MFS_trans_sf"/>
</dbReference>
<evidence type="ECO:0000259" key="5">
    <source>
        <dbReference type="PROSITE" id="PS50850"/>
    </source>
</evidence>
<feature type="transmembrane region" description="Helical" evidence="4">
    <location>
        <begin position="21"/>
        <end position="41"/>
    </location>
</feature>
<name>A0A379YIE3_9GAMM</name>
<dbReference type="PANTHER" id="PTHR23546:SF1">
    <property type="entry name" value="MEMBRANE PROTEIN"/>
    <property type="match status" value="1"/>
</dbReference>
<reference evidence="6 7" key="1">
    <citation type="submission" date="2018-06" db="EMBL/GenBank/DDBJ databases">
        <authorList>
            <consortium name="Pathogen Informatics"/>
            <person name="Doyle S."/>
        </authorList>
    </citation>
    <scope>NUCLEOTIDE SEQUENCE [LARGE SCALE GENOMIC DNA]</scope>
    <source>
        <strain evidence="6 7">NCTC11544</strain>
    </source>
</reference>
<accession>A0A379YIE3</accession>
<dbReference type="Gene3D" id="1.20.1250.20">
    <property type="entry name" value="MFS general substrate transporter like domains"/>
    <property type="match status" value="1"/>
</dbReference>
<dbReference type="InterPro" id="IPR020846">
    <property type="entry name" value="MFS_dom"/>
</dbReference>
<gene>
    <name evidence="6" type="primary">ymfD_2</name>
    <name evidence="6" type="ORF">NCTC11544_00541</name>
</gene>
<organism evidence="6 7">
    <name type="scientific">Serratia quinivorans</name>
    <dbReference type="NCBI Taxonomy" id="137545"/>
    <lineage>
        <taxon>Bacteria</taxon>
        <taxon>Pseudomonadati</taxon>
        <taxon>Pseudomonadota</taxon>
        <taxon>Gammaproteobacteria</taxon>
        <taxon>Enterobacterales</taxon>
        <taxon>Yersiniaceae</taxon>
        <taxon>Serratia</taxon>
    </lineage>
</organism>
<feature type="transmembrane region" description="Helical" evidence="4">
    <location>
        <begin position="295"/>
        <end position="312"/>
    </location>
</feature>
<dbReference type="PROSITE" id="PS50850">
    <property type="entry name" value="MFS"/>
    <property type="match status" value="1"/>
</dbReference>
<proteinExistence type="predicted"/>